<evidence type="ECO:0000313" key="3">
    <source>
        <dbReference type="Proteomes" id="UP001201701"/>
    </source>
</evidence>
<accession>A0ABS9QI08</accession>
<keyword evidence="3" id="KW-1185">Reference proteome</keyword>
<reference evidence="2 3" key="1">
    <citation type="submission" date="2022-02" db="EMBL/GenBank/DDBJ databases">
        <title>Draft genome sequence of Mezorhizobium retamae strain IRAMC:0171 isolated from Retama raetam nodules.</title>
        <authorList>
            <person name="Bengaied R."/>
            <person name="Sbissi I."/>
            <person name="Huber K."/>
            <person name="Ghodbane F."/>
            <person name="Nouioui I."/>
            <person name="Tarhouni M."/>
            <person name="Gtari M."/>
        </authorList>
    </citation>
    <scope>NUCLEOTIDE SEQUENCE [LARGE SCALE GENOMIC DNA]</scope>
    <source>
        <strain evidence="2 3">IRAMC:0171</strain>
    </source>
</reference>
<dbReference type="Proteomes" id="UP001201701">
    <property type="component" value="Unassembled WGS sequence"/>
</dbReference>
<proteinExistence type="predicted"/>
<sequence length="131" mass="14175">MTLDEFLAREAAKPFAWGLNDCTMMCDRWVRLKCGVSPVAAGPIIYGDKGGAMAILPHLPLIMNAAMRRAGLVKTASPQRGDVGLVDVGERIGPAIHAGGHWITRHEDGFFTAPLANVWKAWRICDFGATT</sequence>
<dbReference type="InterPro" id="IPR053802">
    <property type="entry name" value="DUF6950"/>
</dbReference>
<name>A0ABS9QI08_9HYPH</name>
<feature type="domain" description="DUF6950" evidence="1">
    <location>
        <begin position="3"/>
        <end position="124"/>
    </location>
</feature>
<evidence type="ECO:0000259" key="1">
    <source>
        <dbReference type="Pfam" id="PF22262"/>
    </source>
</evidence>
<evidence type="ECO:0000313" key="2">
    <source>
        <dbReference type="EMBL" id="MCG7507055.1"/>
    </source>
</evidence>
<gene>
    <name evidence="2" type="ORF">L4923_18665</name>
</gene>
<protein>
    <recommendedName>
        <fullName evidence="1">DUF6950 domain-containing protein</fullName>
    </recommendedName>
</protein>
<dbReference type="Pfam" id="PF22262">
    <property type="entry name" value="DUF6950"/>
    <property type="match status" value="1"/>
</dbReference>
<dbReference type="RefSeq" id="WP_239367835.1">
    <property type="nucleotide sequence ID" value="NZ_JAKREW010000020.1"/>
</dbReference>
<dbReference type="EMBL" id="JAKREW010000020">
    <property type="protein sequence ID" value="MCG7507055.1"/>
    <property type="molecule type" value="Genomic_DNA"/>
</dbReference>
<comment type="caution">
    <text evidence="2">The sequence shown here is derived from an EMBL/GenBank/DDBJ whole genome shotgun (WGS) entry which is preliminary data.</text>
</comment>
<organism evidence="2 3">
    <name type="scientific">Mesorhizobium retamae</name>
    <dbReference type="NCBI Taxonomy" id="2912854"/>
    <lineage>
        <taxon>Bacteria</taxon>
        <taxon>Pseudomonadati</taxon>
        <taxon>Pseudomonadota</taxon>
        <taxon>Alphaproteobacteria</taxon>
        <taxon>Hyphomicrobiales</taxon>
        <taxon>Phyllobacteriaceae</taxon>
        <taxon>Mesorhizobium</taxon>
    </lineage>
</organism>